<dbReference type="Proteomes" id="UP000535543">
    <property type="component" value="Unassembled WGS sequence"/>
</dbReference>
<dbReference type="CDD" id="cd11336">
    <property type="entry name" value="AmyAc_MTSase"/>
    <property type="match status" value="1"/>
</dbReference>
<reference evidence="2 3" key="2">
    <citation type="submission" date="2020-06" db="EMBL/GenBank/DDBJ databases">
        <title>Antribacter stalactiti gen. nov., sp. nov., a new member of the family Nacardiaceae isolated from a cave.</title>
        <authorList>
            <person name="Kim I.S."/>
        </authorList>
    </citation>
    <scope>NUCLEOTIDE SEQUENCE [LARGE SCALE GENOMIC DNA]</scope>
    <source>
        <strain evidence="2 3">YC2-7</strain>
    </source>
</reference>
<comment type="caution">
    <text evidence="2">The sequence shown here is derived from an EMBL/GenBank/DDBJ whole genome shotgun (WGS) entry which is preliminary data.</text>
</comment>
<keyword evidence="3" id="KW-1185">Reference proteome</keyword>
<reference evidence="2 3" key="1">
    <citation type="submission" date="2019-05" db="EMBL/GenBank/DDBJ databases">
        <authorList>
            <person name="Lee S.D."/>
        </authorList>
    </citation>
    <scope>NUCLEOTIDE SEQUENCE [LARGE SCALE GENOMIC DNA]</scope>
    <source>
        <strain evidence="2 3">YC2-7</strain>
    </source>
</reference>
<dbReference type="PANTHER" id="PTHR10357:SF216">
    <property type="entry name" value="MALTOOLIGOSYL TREHALOSE SYNTHASE-RELATED"/>
    <property type="match status" value="1"/>
</dbReference>
<dbReference type="Pfam" id="PF00128">
    <property type="entry name" value="Alpha-amylase"/>
    <property type="match status" value="1"/>
</dbReference>
<dbReference type="GO" id="GO:0030980">
    <property type="term" value="P:alpha-glucan catabolic process"/>
    <property type="evidence" value="ECO:0007669"/>
    <property type="project" value="TreeGrafter"/>
</dbReference>
<protein>
    <submittedName>
        <fullName evidence="2">Malto-oligosyltrehalose synthase</fullName>
    </submittedName>
</protein>
<evidence type="ECO:0000313" key="3">
    <source>
        <dbReference type="Proteomes" id="UP000535543"/>
    </source>
</evidence>
<dbReference type="Gene3D" id="3.30.1590.10">
    <property type="entry name" value="Maltooligosyl trehalose synthase, domain 2"/>
    <property type="match status" value="1"/>
</dbReference>
<dbReference type="SMART" id="SM00642">
    <property type="entry name" value="Aamy"/>
    <property type="match status" value="1"/>
</dbReference>
<dbReference type="GO" id="GO:0047470">
    <property type="term" value="F:(1,4)-alpha-D-glucan 1-alpha-D-glucosylmutase activity"/>
    <property type="evidence" value="ECO:0007669"/>
    <property type="project" value="TreeGrafter"/>
</dbReference>
<dbReference type="NCBIfam" id="TIGR02401">
    <property type="entry name" value="trehalose_TreY"/>
    <property type="match status" value="1"/>
</dbReference>
<proteinExistence type="predicted"/>
<dbReference type="Gene3D" id="3.20.20.80">
    <property type="entry name" value="Glycosidases"/>
    <property type="match status" value="1"/>
</dbReference>
<accession>A0A848KB53</accession>
<organism evidence="2 3">
    <name type="scientific">Antrihabitans stalactiti</name>
    <dbReference type="NCBI Taxonomy" id="2584121"/>
    <lineage>
        <taxon>Bacteria</taxon>
        <taxon>Bacillati</taxon>
        <taxon>Actinomycetota</taxon>
        <taxon>Actinomycetes</taxon>
        <taxon>Mycobacteriales</taxon>
        <taxon>Nocardiaceae</taxon>
        <taxon>Antrihabitans</taxon>
    </lineage>
</organism>
<dbReference type="PANTHER" id="PTHR10357">
    <property type="entry name" value="ALPHA-AMYLASE FAMILY MEMBER"/>
    <property type="match status" value="1"/>
</dbReference>
<gene>
    <name evidence="2" type="primary">treY</name>
    <name evidence="2" type="ORF">FGL95_07745</name>
</gene>
<sequence>MTATYRLQLRADAFTLGDARNIAEYLQQLGVSHVYLSPVLTAAHGSTHGYDVTDPTTVSAALGGPAGLRALADELRTRAMGLVIDIVPNHVGVSDPRQNAWWWDVLKHGLDSPYAPFFDIDWRTDNGAGGRIALPVFDGENDVAALRIDRTEPEPMLAFGDLRFPIKPGTDEGNALAVHDRQSYRLANWRCGAATYRRFFTVNSLAALRQEDPRVFDATHSQVAAWAAHDVIDGLRIDHPDGMADPTAYLLRLRQLVGPTRWIVIEKILGATEPLDATLPVDGTTGYEALAELGGVFVDRAGARGLAELSTEIAGTPGDADWLELAETEVKRQVATTDLAPEVRRLVAAIARDALSAHDHDALAEAVVEVLVSLRVYRPDYAPLAGSLTRAVAATVEANPSLAEALSVVGTGLAAGGEAAVRFSQVCGALTAKSVEDCLFYRAARLVSLQEVGGDPARFGHTPLEFHMANAERARRWPRTMTTLSTHDTKRGEDVRARIGVLSQVPALWTQHVLEWERLTPSPDGITGLFLLQNMFGVWPADGTPAASVPDLRDRLHAYAEKAIREAGLRTTWNKVDEDFEKACHAWIDAVIDGPVGESMSTLVGRLAPHGWSDSLGQKLLQLCGPGIPDVYQGTELWEDSLVDPDNRRVVDFSVRQRMLATLNSPPSVDSTGAAKLWVVAHALWLRRQKPECFVGGTYSPVTASGDAADHLIGFVRGSSVLALATRHSVALADKGWGTTVLELPPGSWVDRLTDAVFAGTVPLSEVFRRLPVALLART</sequence>
<dbReference type="InterPro" id="IPR017853">
    <property type="entry name" value="GH"/>
</dbReference>
<dbReference type="GO" id="GO:0005992">
    <property type="term" value="P:trehalose biosynthetic process"/>
    <property type="evidence" value="ECO:0007669"/>
    <property type="project" value="TreeGrafter"/>
</dbReference>
<dbReference type="SUPFAM" id="SSF51445">
    <property type="entry name" value="(Trans)glycosidases"/>
    <property type="match status" value="1"/>
</dbReference>
<dbReference type="Gene3D" id="1.10.150.200">
    <property type="entry name" value="Maltooligosyl trehalose synthase, domain 3"/>
    <property type="match status" value="1"/>
</dbReference>
<dbReference type="Gene3D" id="1.10.10.470">
    <property type="entry name" value="Maltooligosyl trehalose synthase, domain 4"/>
    <property type="match status" value="1"/>
</dbReference>
<dbReference type="EMBL" id="VCQU01000002">
    <property type="protein sequence ID" value="NMN94926.1"/>
    <property type="molecule type" value="Genomic_DNA"/>
</dbReference>
<dbReference type="InterPro" id="IPR013797">
    <property type="entry name" value="Maltooligo_trehalose_synth_4"/>
</dbReference>
<evidence type="ECO:0000313" key="2">
    <source>
        <dbReference type="EMBL" id="NMN94926.1"/>
    </source>
</evidence>
<dbReference type="AlphaFoldDB" id="A0A848KB53"/>
<evidence type="ECO:0000259" key="1">
    <source>
        <dbReference type="SMART" id="SM00642"/>
    </source>
</evidence>
<name>A0A848KB53_9NOCA</name>
<dbReference type="InterPro" id="IPR012767">
    <property type="entry name" value="Trehalose_TreY"/>
</dbReference>
<dbReference type="InterPro" id="IPR006047">
    <property type="entry name" value="GH13_cat_dom"/>
</dbReference>
<feature type="domain" description="Glycosyl hydrolase family 13 catalytic" evidence="1">
    <location>
        <begin position="8"/>
        <end position="405"/>
    </location>
</feature>